<feature type="region of interest" description="Disordered" evidence="1">
    <location>
        <begin position="1"/>
        <end position="27"/>
    </location>
</feature>
<feature type="region of interest" description="Disordered" evidence="1">
    <location>
        <begin position="55"/>
        <end position="113"/>
    </location>
</feature>
<gene>
    <name evidence="2" type="ORF">BDZ85DRAFT_250454</name>
</gene>
<keyword evidence="3" id="KW-1185">Reference proteome</keyword>
<proteinExistence type="predicted"/>
<evidence type="ECO:0000313" key="3">
    <source>
        <dbReference type="Proteomes" id="UP000799538"/>
    </source>
</evidence>
<dbReference type="AlphaFoldDB" id="A0A6A6GAE0"/>
<sequence length="225" mass="24676">MARPPYITHRAASSATTTTRGNGHGHGDFTGAMVSDHHFNNLVSLLLQAFCSKQSNRKVRKTTTTSVTRSEIEDGDNFEPDPPDQHRAANPRIMTRNRPQPALNLQSGNTELTPTHHAAESGAVHDCAASPFREAFMHPAQPAMAKFAESHACQNIPLCSLYEHSPPHDCKVKTCRQDALQIIVHHPGPLLRSSVHADVTQLSRSSPGHMAVSGRSGCTRRWVMR</sequence>
<evidence type="ECO:0000256" key="1">
    <source>
        <dbReference type="SAM" id="MobiDB-lite"/>
    </source>
</evidence>
<organism evidence="2 3">
    <name type="scientific">Elsinoe ampelina</name>
    <dbReference type="NCBI Taxonomy" id="302913"/>
    <lineage>
        <taxon>Eukaryota</taxon>
        <taxon>Fungi</taxon>
        <taxon>Dikarya</taxon>
        <taxon>Ascomycota</taxon>
        <taxon>Pezizomycotina</taxon>
        <taxon>Dothideomycetes</taxon>
        <taxon>Dothideomycetidae</taxon>
        <taxon>Myriangiales</taxon>
        <taxon>Elsinoaceae</taxon>
        <taxon>Elsinoe</taxon>
    </lineage>
</organism>
<evidence type="ECO:0000313" key="2">
    <source>
        <dbReference type="EMBL" id="KAF2222569.1"/>
    </source>
</evidence>
<accession>A0A6A6GAE0</accession>
<feature type="compositionally biased region" description="Low complexity" evidence="1">
    <location>
        <begin position="11"/>
        <end position="21"/>
    </location>
</feature>
<dbReference type="EMBL" id="ML992508">
    <property type="protein sequence ID" value="KAF2222569.1"/>
    <property type="molecule type" value="Genomic_DNA"/>
</dbReference>
<name>A0A6A6GAE0_9PEZI</name>
<dbReference type="Proteomes" id="UP000799538">
    <property type="component" value="Unassembled WGS sequence"/>
</dbReference>
<reference evidence="3" key="1">
    <citation type="journal article" date="2020" name="Stud. Mycol.">
        <title>101 Dothideomycetes genomes: A test case for predicting lifestyles and emergence of pathogens.</title>
        <authorList>
            <person name="Haridas S."/>
            <person name="Albert R."/>
            <person name="Binder M."/>
            <person name="Bloem J."/>
            <person name="LaButti K."/>
            <person name="Salamov A."/>
            <person name="Andreopoulos B."/>
            <person name="Baker S."/>
            <person name="Barry K."/>
            <person name="Bills G."/>
            <person name="Bluhm B."/>
            <person name="Cannon C."/>
            <person name="Castanera R."/>
            <person name="Culley D."/>
            <person name="Daum C."/>
            <person name="Ezra D."/>
            <person name="Gonzalez J."/>
            <person name="Henrissat B."/>
            <person name="Kuo A."/>
            <person name="Liang C."/>
            <person name="Lipzen A."/>
            <person name="Lutzoni F."/>
            <person name="Magnuson J."/>
            <person name="Mondo S."/>
            <person name="Nolan M."/>
            <person name="Ohm R."/>
            <person name="Pangilinan J."/>
            <person name="Park H.-J."/>
            <person name="Ramirez L."/>
            <person name="Alfaro M."/>
            <person name="Sun H."/>
            <person name="Tritt A."/>
            <person name="Yoshinaga Y."/>
            <person name="Zwiers L.-H."/>
            <person name="Turgeon B."/>
            <person name="Goodwin S."/>
            <person name="Spatafora J."/>
            <person name="Crous P."/>
            <person name="Grigoriev I."/>
        </authorList>
    </citation>
    <scope>NUCLEOTIDE SEQUENCE [LARGE SCALE GENOMIC DNA]</scope>
    <source>
        <strain evidence="3">CECT 20119</strain>
    </source>
</reference>
<protein>
    <submittedName>
        <fullName evidence="2">Uncharacterized protein</fullName>
    </submittedName>
</protein>
<feature type="compositionally biased region" description="Polar residues" evidence="1">
    <location>
        <begin position="103"/>
        <end position="113"/>
    </location>
</feature>
<feature type="compositionally biased region" description="Acidic residues" evidence="1">
    <location>
        <begin position="73"/>
        <end position="82"/>
    </location>
</feature>